<name>A0ABM3YQN4_PANGU</name>
<feature type="region of interest" description="Disordered" evidence="1">
    <location>
        <begin position="139"/>
        <end position="215"/>
    </location>
</feature>
<feature type="compositionally biased region" description="Low complexity" evidence="1">
    <location>
        <begin position="169"/>
        <end position="178"/>
    </location>
</feature>
<feature type="compositionally biased region" description="Basic residues" evidence="1">
    <location>
        <begin position="179"/>
        <end position="191"/>
    </location>
</feature>
<gene>
    <name evidence="3" type="primary">DBNDD1</name>
</gene>
<proteinExistence type="predicted"/>
<sequence>MSRAPPGLHCPCEIRALSGSPERPGGGNGQASGAPLASRRARPFVSGACRQSRGVAGQSLPEQPAGPHTEGPAGARLGQARPPEPALGSGPFAASRPSARRQPASWACAQRPREAPAQLLPGPARRLLPLPCAARRLPASPGLDCGGGGPPALRPPPRRPAPPRRRCALGRPLLLLQWSRRRGGRRQRRSGHLVQPGRMETPGGAAPPGVQPGLL</sequence>
<dbReference type="GeneID" id="117671050"/>
<dbReference type="RefSeq" id="XP_060538431.1">
    <property type="nucleotide sequence ID" value="XM_060682448.1"/>
</dbReference>
<feature type="compositionally biased region" description="Low complexity" evidence="1">
    <location>
        <begin position="202"/>
        <end position="215"/>
    </location>
</feature>
<evidence type="ECO:0000313" key="3">
    <source>
        <dbReference type="RefSeq" id="XP_060538431.1"/>
    </source>
</evidence>
<feature type="region of interest" description="Disordered" evidence="1">
    <location>
        <begin position="1"/>
        <end position="122"/>
    </location>
</feature>
<evidence type="ECO:0000313" key="2">
    <source>
        <dbReference type="Proteomes" id="UP001652622"/>
    </source>
</evidence>
<accession>A0ABM3YQN4</accession>
<reference evidence="3" key="1">
    <citation type="submission" date="2025-08" db="UniProtKB">
        <authorList>
            <consortium name="RefSeq"/>
        </authorList>
    </citation>
    <scope>IDENTIFICATION</scope>
    <source>
        <tissue evidence="3">Blood</tissue>
    </source>
</reference>
<organism evidence="2 3">
    <name type="scientific">Pantherophis guttatus</name>
    <name type="common">Corn snake</name>
    <name type="synonym">Elaphe guttata</name>
    <dbReference type="NCBI Taxonomy" id="94885"/>
    <lineage>
        <taxon>Eukaryota</taxon>
        <taxon>Metazoa</taxon>
        <taxon>Chordata</taxon>
        <taxon>Craniata</taxon>
        <taxon>Vertebrata</taxon>
        <taxon>Euteleostomi</taxon>
        <taxon>Lepidosauria</taxon>
        <taxon>Squamata</taxon>
        <taxon>Bifurcata</taxon>
        <taxon>Unidentata</taxon>
        <taxon>Episquamata</taxon>
        <taxon>Toxicofera</taxon>
        <taxon>Serpentes</taxon>
        <taxon>Colubroidea</taxon>
        <taxon>Colubridae</taxon>
        <taxon>Colubrinae</taxon>
        <taxon>Pantherophis</taxon>
    </lineage>
</organism>
<dbReference type="Proteomes" id="UP001652622">
    <property type="component" value="Unplaced"/>
</dbReference>
<protein>
    <submittedName>
        <fullName evidence="3">Dysbindin domain-containing protein 1 isoform X2</fullName>
    </submittedName>
</protein>
<feature type="compositionally biased region" description="Low complexity" evidence="1">
    <location>
        <begin position="91"/>
        <end position="107"/>
    </location>
</feature>
<evidence type="ECO:0000256" key="1">
    <source>
        <dbReference type="SAM" id="MobiDB-lite"/>
    </source>
</evidence>
<keyword evidence="2" id="KW-1185">Reference proteome</keyword>